<organism evidence="2">
    <name type="scientific">Tanacetum cinerariifolium</name>
    <name type="common">Dalmatian daisy</name>
    <name type="synonym">Chrysanthemum cinerariifolium</name>
    <dbReference type="NCBI Taxonomy" id="118510"/>
    <lineage>
        <taxon>Eukaryota</taxon>
        <taxon>Viridiplantae</taxon>
        <taxon>Streptophyta</taxon>
        <taxon>Embryophyta</taxon>
        <taxon>Tracheophyta</taxon>
        <taxon>Spermatophyta</taxon>
        <taxon>Magnoliopsida</taxon>
        <taxon>eudicotyledons</taxon>
        <taxon>Gunneridae</taxon>
        <taxon>Pentapetalae</taxon>
        <taxon>asterids</taxon>
        <taxon>campanulids</taxon>
        <taxon>Asterales</taxon>
        <taxon>Asteraceae</taxon>
        <taxon>Asteroideae</taxon>
        <taxon>Anthemideae</taxon>
        <taxon>Anthemidinae</taxon>
        <taxon>Tanacetum</taxon>
    </lineage>
</organism>
<gene>
    <name evidence="2" type="ORF">Tci_932496</name>
</gene>
<proteinExistence type="predicted"/>
<feature type="region of interest" description="Disordered" evidence="1">
    <location>
        <begin position="1"/>
        <end position="68"/>
    </location>
</feature>
<feature type="non-terminal residue" evidence="2">
    <location>
        <position position="1"/>
    </location>
</feature>
<protein>
    <submittedName>
        <fullName evidence="2">Uncharacterized protein</fullName>
    </submittedName>
</protein>
<comment type="caution">
    <text evidence="2">The sequence shown here is derived from an EMBL/GenBank/DDBJ whole genome shotgun (WGS) entry which is preliminary data.</text>
</comment>
<sequence length="68" mass="7233">GRRRPLQAERPGNPGRLAAVRRPLLQAVRPRPGRQGAGAPERVRRHAGEPGSQTGTDRRPPQAGAASV</sequence>
<dbReference type="EMBL" id="BKCJ011879013">
    <property type="protein sequence ID" value="GFD60527.1"/>
    <property type="molecule type" value="Genomic_DNA"/>
</dbReference>
<dbReference type="AlphaFoldDB" id="A0A699XLH3"/>
<name>A0A699XLH3_TANCI</name>
<evidence type="ECO:0000313" key="2">
    <source>
        <dbReference type="EMBL" id="GFD60527.1"/>
    </source>
</evidence>
<reference evidence="2" key="1">
    <citation type="journal article" date="2019" name="Sci. Rep.">
        <title>Draft genome of Tanacetum cinerariifolium, the natural source of mosquito coil.</title>
        <authorList>
            <person name="Yamashiro T."/>
            <person name="Shiraishi A."/>
            <person name="Satake H."/>
            <person name="Nakayama K."/>
        </authorList>
    </citation>
    <scope>NUCLEOTIDE SEQUENCE</scope>
</reference>
<evidence type="ECO:0000256" key="1">
    <source>
        <dbReference type="SAM" id="MobiDB-lite"/>
    </source>
</evidence>
<accession>A0A699XLH3</accession>